<dbReference type="PROSITE" id="PS50053">
    <property type="entry name" value="UBIQUITIN_2"/>
    <property type="match status" value="1"/>
</dbReference>
<sequence length="121" mass="14099">MVLCLNCCPFDCRSLIWALTDLTHHLCKKRLSLPKEEDDAILLKIQSQQHPDISYMTSPSLPLGHVLRDYCRRFYLHYEAVRFLYDGKRVREKDTPEQHEMENEDVIDAMLDQIAGGGHVL</sequence>
<keyword evidence="3" id="KW-1185">Reference proteome</keyword>
<evidence type="ECO:0000313" key="3">
    <source>
        <dbReference type="Proteomes" id="UP000507245"/>
    </source>
</evidence>
<dbReference type="Pfam" id="PF11976">
    <property type="entry name" value="Rad60-SLD"/>
    <property type="match status" value="1"/>
</dbReference>
<gene>
    <name evidence="2" type="ORF">ORAREDHAP_LOCUS40930</name>
</gene>
<dbReference type="InterPro" id="IPR029071">
    <property type="entry name" value="Ubiquitin-like_domsf"/>
</dbReference>
<proteinExistence type="predicted"/>
<name>A0A6J5XQ97_PRUAR</name>
<reference evidence="3" key="1">
    <citation type="journal article" date="2020" name="Genome Biol.">
        <title>Gamete binning: chromosome-level and haplotype-resolved genome assembly enabled by high-throughput single-cell sequencing of gamete genomes.</title>
        <authorList>
            <person name="Campoy J.A."/>
            <person name="Sun H."/>
            <person name="Goel M."/>
            <person name="Jiao W.-B."/>
            <person name="Folz-Donahue K."/>
            <person name="Wang N."/>
            <person name="Rubio M."/>
            <person name="Liu C."/>
            <person name="Kukat C."/>
            <person name="Ruiz D."/>
            <person name="Huettel B."/>
            <person name="Schneeberger K."/>
        </authorList>
    </citation>
    <scope>NUCLEOTIDE SEQUENCE [LARGE SCALE GENOMIC DNA]</scope>
    <source>
        <strain evidence="3">cv. Rojo Pasion</strain>
    </source>
</reference>
<dbReference type="InterPro" id="IPR000626">
    <property type="entry name" value="Ubiquitin-like_dom"/>
</dbReference>
<dbReference type="EMBL" id="CAEKKB010000006">
    <property type="protein sequence ID" value="CAB4316056.1"/>
    <property type="molecule type" value="Genomic_DNA"/>
</dbReference>
<organism evidence="2 3">
    <name type="scientific">Prunus armeniaca</name>
    <name type="common">Apricot</name>
    <name type="synonym">Armeniaca vulgaris</name>
    <dbReference type="NCBI Taxonomy" id="36596"/>
    <lineage>
        <taxon>Eukaryota</taxon>
        <taxon>Viridiplantae</taxon>
        <taxon>Streptophyta</taxon>
        <taxon>Embryophyta</taxon>
        <taxon>Tracheophyta</taxon>
        <taxon>Spermatophyta</taxon>
        <taxon>Magnoliopsida</taxon>
        <taxon>eudicotyledons</taxon>
        <taxon>Gunneridae</taxon>
        <taxon>Pentapetalae</taxon>
        <taxon>rosids</taxon>
        <taxon>fabids</taxon>
        <taxon>Rosales</taxon>
        <taxon>Rosaceae</taxon>
        <taxon>Amygdaloideae</taxon>
        <taxon>Amygdaleae</taxon>
        <taxon>Prunus</taxon>
    </lineage>
</organism>
<dbReference type="AlphaFoldDB" id="A0A6J5XQ97"/>
<evidence type="ECO:0000259" key="1">
    <source>
        <dbReference type="PROSITE" id="PS50053"/>
    </source>
</evidence>
<dbReference type="OrthoDB" id="1166415at2759"/>
<protein>
    <recommendedName>
        <fullName evidence="1">Ubiquitin-like domain-containing protein</fullName>
    </recommendedName>
</protein>
<dbReference type="Gene3D" id="3.10.20.90">
    <property type="entry name" value="Phosphatidylinositol 3-kinase Catalytic Subunit, Chain A, domain 1"/>
    <property type="match status" value="1"/>
</dbReference>
<dbReference type="Proteomes" id="UP000507245">
    <property type="component" value="Unassembled WGS sequence"/>
</dbReference>
<dbReference type="InterPro" id="IPR022617">
    <property type="entry name" value="Rad60/SUMO-like_dom"/>
</dbReference>
<evidence type="ECO:0000313" key="2">
    <source>
        <dbReference type="EMBL" id="CAB4316056.1"/>
    </source>
</evidence>
<feature type="domain" description="Ubiquitin-like" evidence="1">
    <location>
        <begin position="82"/>
        <end position="116"/>
    </location>
</feature>
<accession>A0A6J5XQ97</accession>
<dbReference type="CDD" id="cd01763">
    <property type="entry name" value="Ubl_SUMO_like"/>
    <property type="match status" value="1"/>
</dbReference>
<dbReference type="SUPFAM" id="SSF54236">
    <property type="entry name" value="Ubiquitin-like"/>
    <property type="match status" value="1"/>
</dbReference>
<dbReference type="PANTHER" id="PTHR10562">
    <property type="entry name" value="SMALL UBIQUITIN-RELATED MODIFIER"/>
    <property type="match status" value="1"/>
</dbReference>